<keyword evidence="5" id="KW-1185">Reference proteome</keyword>
<dbReference type="OrthoDB" id="542013at2759"/>
<dbReference type="Pfam" id="PF24883">
    <property type="entry name" value="NPHP3_N"/>
    <property type="match status" value="1"/>
</dbReference>
<sequence length="1217" mass="136916">MADPFSAVGLAAAIAQLLEVGFRFIDEAKEIYNSSSGARQDIAELRMVVQDIKDLNRKDLASLSHTQSLSTDDRAILALAGQCDALADALLDEMEPLELRQDAHNRILGSVRVSLSTLLRRRDITRLWKRLSLMERELRERVSRAAQREQYSSIVLLLDRIRRGSECAEDGDGSKSRDLPNAIVHAAASAGSGNGDAYAVTLRELQSALTNLVREGRLADQRQAVVQSLTFKSMVKRHSQIETAHFDTLDWVLDRGKTTLAEWLEAQDGIYWVSGLAGSGKSTLMKYLSNHPATKEALQRWVGSERLFVAHFYFWNAGVDMQKSQLGLLQSMLYQILKFDPSLVDRVCPGHHGSEPWDITELRLAFARLVDAAPSARFCYFIDGLDEYDGSEWEIISVLRNLAQSHKIKICASSRPWVAFEKELGSPGRTLVMQEHTMKDMRNYVEHTLVNNDTFRELATKDERYYWLVPEITERSSGVWLWVFLVVRDLMRDINTMETYNTLAARLRSLPQELSQYFAQILRRIDPFFKQDTARIFSIIVDSVHPLRLYALTYLDSELQDSQYAIHAEVNATNTQEILAACADWRLQLQSRCGDLLVVCTDESADEFSKHSVDFLHRTVREFLQDNQHTILHRSARPGGVNSKQALCSMLLALLKNYPVNNNFHQASDALFTLVDELLYYAYELEQQPKTSPLQLQFQFTLLDEVDRVMRIHSQDAPEHWTNRRASGTTKPQYAQAFELGHCSYLGLAIQARLRLYVSHVLDRPGFPQAKTKTKTANKKKQKKGRPLLDYALRPTCRAPNSLPYHEQQDTARIVDVDLVASLLARGCNPNEITPIYPSRSTWELFVMFAPGQGQDAAGEAFFRAACLLVEYGADLDRVVRFPVLQGYLSGVSTTPLMTEMVQASAREILSGVLTESQMMVLEGKFKQARLMGCGWRVGWLEWGFELVKQLLSQSTPYTFIMGARDTARTQAAYDNLKYDTTKHSIHILPLELSSLRSARSFAQGALAQLGSNRLDYLFLGAGVLDNASGAGPNGSVWCEGYVVNHLAQHYLVHLLRDTLAASKTRVVFVSSGAIRSVRNQDPATLDVDLKANSNAGIRAVYSASKFAQLLGAHYWRRELPSCTVVAVSPGLIPDTKLASSMGLTMDMADAKTIPEGAQNLLRALTATDLPSDPEQIFLTSWGEWWPKDVYAMSLDRDLQKKWCLSREEIEKSEGLT</sequence>
<evidence type="ECO:0000313" key="4">
    <source>
        <dbReference type="EMBL" id="PLN84729.1"/>
    </source>
</evidence>
<dbReference type="Pfam" id="PF25053">
    <property type="entry name" value="DUF7791"/>
    <property type="match status" value="1"/>
</dbReference>
<evidence type="ECO:0000256" key="1">
    <source>
        <dbReference type="ARBA" id="ARBA00022737"/>
    </source>
</evidence>
<evidence type="ECO:0000259" key="2">
    <source>
        <dbReference type="Pfam" id="PF24883"/>
    </source>
</evidence>
<dbReference type="EMBL" id="KZ559509">
    <property type="protein sequence ID" value="PLN84729.1"/>
    <property type="molecule type" value="Genomic_DNA"/>
</dbReference>
<dbReference type="Gene3D" id="3.40.50.720">
    <property type="entry name" value="NAD(P)-binding Rossmann-like Domain"/>
    <property type="match status" value="1"/>
</dbReference>
<dbReference type="PANTHER" id="PTHR10039">
    <property type="entry name" value="AMELOGENIN"/>
    <property type="match status" value="1"/>
</dbReference>
<evidence type="ECO:0008006" key="6">
    <source>
        <dbReference type="Google" id="ProtNLM"/>
    </source>
</evidence>
<dbReference type="SUPFAM" id="SSF51735">
    <property type="entry name" value="NAD(P)-binding Rossmann-fold domains"/>
    <property type="match status" value="1"/>
</dbReference>
<dbReference type="PANTHER" id="PTHR10039:SF5">
    <property type="entry name" value="NACHT DOMAIN-CONTAINING PROTEIN"/>
    <property type="match status" value="1"/>
</dbReference>
<accession>A0A2J5I4B9</accession>
<dbReference type="AlphaFoldDB" id="A0A2J5I4B9"/>
<organism evidence="4 5">
    <name type="scientific">Aspergillus taichungensis</name>
    <dbReference type="NCBI Taxonomy" id="482145"/>
    <lineage>
        <taxon>Eukaryota</taxon>
        <taxon>Fungi</taxon>
        <taxon>Dikarya</taxon>
        <taxon>Ascomycota</taxon>
        <taxon>Pezizomycotina</taxon>
        <taxon>Eurotiomycetes</taxon>
        <taxon>Eurotiomycetidae</taxon>
        <taxon>Eurotiales</taxon>
        <taxon>Aspergillaceae</taxon>
        <taxon>Aspergillus</taxon>
        <taxon>Aspergillus subgen. Circumdati</taxon>
    </lineage>
</organism>
<feature type="domain" description="DUF7791" evidence="3">
    <location>
        <begin position="524"/>
        <end position="660"/>
    </location>
</feature>
<feature type="domain" description="Nephrocystin 3-like N-terminal" evidence="2">
    <location>
        <begin position="248"/>
        <end position="415"/>
    </location>
</feature>
<dbReference type="InterPro" id="IPR027417">
    <property type="entry name" value="P-loop_NTPase"/>
</dbReference>
<gene>
    <name evidence="4" type="ORF">BDW42DRAFT_191339</name>
</gene>
<keyword evidence="1" id="KW-0677">Repeat</keyword>
<name>A0A2J5I4B9_9EURO</name>
<dbReference type="Gene3D" id="3.40.50.300">
    <property type="entry name" value="P-loop containing nucleotide triphosphate hydrolases"/>
    <property type="match status" value="1"/>
</dbReference>
<evidence type="ECO:0000259" key="3">
    <source>
        <dbReference type="Pfam" id="PF25053"/>
    </source>
</evidence>
<dbReference type="Proteomes" id="UP000235023">
    <property type="component" value="Unassembled WGS sequence"/>
</dbReference>
<protein>
    <recommendedName>
        <fullName evidence="6">NACHT domain-containing protein</fullName>
    </recommendedName>
</protein>
<dbReference type="InterPro" id="IPR056884">
    <property type="entry name" value="NPHP3-like_N"/>
</dbReference>
<dbReference type="InterPro" id="IPR056693">
    <property type="entry name" value="DUF7791"/>
</dbReference>
<evidence type="ECO:0000313" key="5">
    <source>
        <dbReference type="Proteomes" id="UP000235023"/>
    </source>
</evidence>
<proteinExistence type="predicted"/>
<dbReference type="InterPro" id="IPR036291">
    <property type="entry name" value="NAD(P)-bd_dom_sf"/>
</dbReference>
<reference evidence="5" key="1">
    <citation type="submission" date="2017-12" db="EMBL/GenBank/DDBJ databases">
        <authorList>
            <consortium name="DOE Joint Genome Institute"/>
            <person name="Mondo S.J."/>
            <person name="Kjaerbolling I."/>
            <person name="Vesth T.C."/>
            <person name="Frisvad J.C."/>
            <person name="Nybo J.L."/>
            <person name="Theobald S."/>
            <person name="Kuo A."/>
            <person name="Bowyer P."/>
            <person name="Matsuda Y."/>
            <person name="Lyhne E.K."/>
            <person name="Kogle M.E."/>
            <person name="Clum A."/>
            <person name="Lipzen A."/>
            <person name="Salamov A."/>
            <person name="Ngan C.Y."/>
            <person name="Daum C."/>
            <person name="Chiniquy J."/>
            <person name="Barry K."/>
            <person name="LaButti K."/>
            <person name="Haridas S."/>
            <person name="Simmons B.A."/>
            <person name="Magnuson J.K."/>
            <person name="Mortensen U.H."/>
            <person name="Larsen T.O."/>
            <person name="Grigoriev I.V."/>
            <person name="Baker S.E."/>
            <person name="Andersen M.R."/>
            <person name="Nordberg H.P."/>
            <person name="Cantor M.N."/>
            <person name="Hua S.X."/>
        </authorList>
    </citation>
    <scope>NUCLEOTIDE SEQUENCE [LARGE SCALE GENOMIC DNA]</scope>
    <source>
        <strain evidence="5">IBT 19404</strain>
    </source>
</reference>
<dbReference type="SUPFAM" id="SSF52540">
    <property type="entry name" value="P-loop containing nucleoside triphosphate hydrolases"/>
    <property type="match status" value="1"/>
</dbReference>